<dbReference type="InterPro" id="IPR051606">
    <property type="entry name" value="Polyketide_Oxido-like"/>
</dbReference>
<reference evidence="2 3" key="1">
    <citation type="submission" date="2019-07" db="EMBL/GenBank/DDBJ databases">
        <title>Microlunatus dokdonensis sp. nov. isolated from the rhizospheric soil of the wild plant Elymus tsukushiensis.</title>
        <authorList>
            <person name="Ghim S.-Y."/>
            <person name="Hwang Y.-J."/>
            <person name="Son J.-S."/>
            <person name="Shin J.-H."/>
        </authorList>
    </citation>
    <scope>NUCLEOTIDE SEQUENCE [LARGE SCALE GENOMIC DNA]</scope>
    <source>
        <strain evidence="2 3">KUDC0627</strain>
    </source>
</reference>
<keyword evidence="3" id="KW-1185">Reference proteome</keyword>
<gene>
    <name evidence="2" type="ORF">FOE78_09745</name>
</gene>
<protein>
    <submittedName>
        <fullName evidence="2">NAD-dependent epimerase/dehydratase family protein</fullName>
    </submittedName>
</protein>
<dbReference type="InterPro" id="IPR016040">
    <property type="entry name" value="NAD(P)-bd_dom"/>
</dbReference>
<dbReference type="EMBL" id="CP041692">
    <property type="protein sequence ID" value="QDP96146.1"/>
    <property type="molecule type" value="Genomic_DNA"/>
</dbReference>
<dbReference type="AlphaFoldDB" id="A0A516PY97"/>
<accession>A0A516PY97</accession>
<dbReference type="Gene3D" id="3.40.50.720">
    <property type="entry name" value="NAD(P)-binding Rossmann-like Domain"/>
    <property type="match status" value="1"/>
</dbReference>
<dbReference type="OrthoDB" id="3191258at2"/>
<dbReference type="SUPFAM" id="SSF51735">
    <property type="entry name" value="NAD(P)-binding Rossmann-fold domains"/>
    <property type="match status" value="1"/>
</dbReference>
<evidence type="ECO:0000313" key="3">
    <source>
        <dbReference type="Proteomes" id="UP000319263"/>
    </source>
</evidence>
<name>A0A516PY97_9ACTN</name>
<evidence type="ECO:0000313" key="2">
    <source>
        <dbReference type="EMBL" id="QDP96146.1"/>
    </source>
</evidence>
<dbReference type="Pfam" id="PF13460">
    <property type="entry name" value="NAD_binding_10"/>
    <property type="match status" value="1"/>
</dbReference>
<dbReference type="PANTHER" id="PTHR43355">
    <property type="entry name" value="FLAVIN REDUCTASE (NADPH)"/>
    <property type="match status" value="1"/>
</dbReference>
<dbReference type="InterPro" id="IPR036291">
    <property type="entry name" value="NAD(P)-bd_dom_sf"/>
</dbReference>
<sequence>MTRQIIIFGGTGYAGGHIAREAVRRGHRVTSYSRSGAPAEPIDGVDYRTGSLTDPAVVDRAAAEADDLVIAVHGADVDGRPLLDVLPSLIDASIAHGTRLSFVGGAASSLVAEGGPRLLDTPEFNEDWKPEATAHAAVLEALRRAPAELDWFYVSPAALFGSYAAGEATGSYRTGGDLLVTQDDGSSEISGADFALAYLDEIEQGNHIRQRFTTGH</sequence>
<dbReference type="PANTHER" id="PTHR43355:SF2">
    <property type="entry name" value="FLAVIN REDUCTASE (NADPH)"/>
    <property type="match status" value="1"/>
</dbReference>
<dbReference type="GO" id="GO:0016646">
    <property type="term" value="F:oxidoreductase activity, acting on the CH-NH group of donors, NAD or NADP as acceptor"/>
    <property type="evidence" value="ECO:0007669"/>
    <property type="project" value="TreeGrafter"/>
</dbReference>
<proteinExistence type="predicted"/>
<feature type="domain" description="NAD(P)-binding" evidence="1">
    <location>
        <begin position="9"/>
        <end position="199"/>
    </location>
</feature>
<organism evidence="2 3">
    <name type="scientific">Microlunatus elymi</name>
    <dbReference type="NCBI Taxonomy" id="2596828"/>
    <lineage>
        <taxon>Bacteria</taxon>
        <taxon>Bacillati</taxon>
        <taxon>Actinomycetota</taxon>
        <taxon>Actinomycetes</taxon>
        <taxon>Propionibacteriales</taxon>
        <taxon>Propionibacteriaceae</taxon>
        <taxon>Microlunatus</taxon>
    </lineage>
</organism>
<dbReference type="Proteomes" id="UP000319263">
    <property type="component" value="Chromosome"/>
</dbReference>
<evidence type="ECO:0000259" key="1">
    <source>
        <dbReference type="Pfam" id="PF13460"/>
    </source>
</evidence>
<dbReference type="KEGG" id="mik:FOE78_09745"/>
<dbReference type="RefSeq" id="WP_143986112.1">
    <property type="nucleotide sequence ID" value="NZ_CP041692.1"/>
</dbReference>